<feature type="region of interest" description="Disordered" evidence="1">
    <location>
        <begin position="1"/>
        <end position="73"/>
    </location>
</feature>
<dbReference type="AlphaFoldDB" id="A0A9W9BKL8"/>
<accession>A0A9W9BKL8</accession>
<feature type="compositionally biased region" description="Polar residues" evidence="1">
    <location>
        <begin position="58"/>
        <end position="68"/>
    </location>
</feature>
<dbReference type="EMBL" id="JAPEUR010000189">
    <property type="protein sequence ID" value="KAJ4316058.1"/>
    <property type="molecule type" value="Genomic_DNA"/>
</dbReference>
<evidence type="ECO:0000313" key="2">
    <source>
        <dbReference type="EMBL" id="KAJ4316058.1"/>
    </source>
</evidence>
<sequence length="158" mass="16707">MATATGMAGSMTGIVTKPVEEYRDEQKRRRRTLDRKGAKSEVSATEYEKAGHSERTSVDSALPNTEHSGSLAGRMAGASAKSIGKLGPTALKGMVVDIPLALTEGLKSVPRHYGGNVRDHGPVTDAKSGMVMAGKTFAWGFIDGLSDVVTEPYKGARK</sequence>
<dbReference type="Proteomes" id="UP001140502">
    <property type="component" value="Unassembled WGS sequence"/>
</dbReference>
<evidence type="ECO:0000256" key="1">
    <source>
        <dbReference type="SAM" id="MobiDB-lite"/>
    </source>
</evidence>
<organism evidence="2 3">
    <name type="scientific">Fusarium piperis</name>
    <dbReference type="NCBI Taxonomy" id="1435070"/>
    <lineage>
        <taxon>Eukaryota</taxon>
        <taxon>Fungi</taxon>
        <taxon>Dikarya</taxon>
        <taxon>Ascomycota</taxon>
        <taxon>Pezizomycotina</taxon>
        <taxon>Sordariomycetes</taxon>
        <taxon>Hypocreomycetidae</taxon>
        <taxon>Hypocreales</taxon>
        <taxon>Nectriaceae</taxon>
        <taxon>Fusarium</taxon>
        <taxon>Fusarium solani species complex</taxon>
    </lineage>
</organism>
<feature type="compositionally biased region" description="Basic and acidic residues" evidence="1">
    <location>
        <begin position="18"/>
        <end position="27"/>
    </location>
</feature>
<protein>
    <submittedName>
        <fullName evidence="2">Uncharacterized protein</fullName>
    </submittedName>
</protein>
<reference evidence="2" key="1">
    <citation type="submission" date="2022-10" db="EMBL/GenBank/DDBJ databases">
        <title>Tapping the CABI collections for fungal endophytes: first genome assemblies for Collariella, Neodidymelliopsis, Ascochyta clinopodiicola, Didymella pomorum, Didymosphaeria variabile, Neocosmospora piperis and Neocucurbitaria cava.</title>
        <authorList>
            <person name="Hill R."/>
        </authorList>
    </citation>
    <scope>NUCLEOTIDE SEQUENCE</scope>
    <source>
        <strain evidence="2">IMI 366586</strain>
    </source>
</reference>
<gene>
    <name evidence="2" type="ORF">N0V84_008057</name>
</gene>
<comment type="caution">
    <text evidence="2">The sequence shown here is derived from an EMBL/GenBank/DDBJ whole genome shotgun (WGS) entry which is preliminary data.</text>
</comment>
<dbReference type="OrthoDB" id="5835829at2759"/>
<evidence type="ECO:0000313" key="3">
    <source>
        <dbReference type="Proteomes" id="UP001140502"/>
    </source>
</evidence>
<proteinExistence type="predicted"/>
<keyword evidence="3" id="KW-1185">Reference proteome</keyword>
<feature type="compositionally biased region" description="Basic and acidic residues" evidence="1">
    <location>
        <begin position="46"/>
        <end position="57"/>
    </location>
</feature>
<name>A0A9W9BKL8_9HYPO</name>